<organism evidence="1 2">
    <name type="scientific">Plantactinospora alkalitolerans</name>
    <dbReference type="NCBI Taxonomy" id="2789879"/>
    <lineage>
        <taxon>Bacteria</taxon>
        <taxon>Bacillati</taxon>
        <taxon>Actinomycetota</taxon>
        <taxon>Actinomycetes</taxon>
        <taxon>Micromonosporales</taxon>
        <taxon>Micromonosporaceae</taxon>
        <taxon>Plantactinospora</taxon>
    </lineage>
</organism>
<dbReference type="EMBL" id="JADPUN010000008">
    <property type="protein sequence ID" value="MBF9127392.1"/>
    <property type="molecule type" value="Genomic_DNA"/>
</dbReference>
<sequence length="153" mass="16045">MEAVVGFGVKVVWTSDELARTDALAERPVAWYDSRAEAAQRYLRVSGLTGLVDADDSEVDAGLATAGDGRWRLAMDPRAFSVGAPEVAELLLAAAPARVLLARGERDPLVSDDDLARLDVPATTLPGLGHNAHVEDPAAVACLLKPYGLAAQG</sequence>
<evidence type="ECO:0008006" key="3">
    <source>
        <dbReference type="Google" id="ProtNLM"/>
    </source>
</evidence>
<proteinExistence type="predicted"/>
<reference evidence="1 2" key="1">
    <citation type="submission" date="2020-11" db="EMBL/GenBank/DDBJ databases">
        <title>A novel isolate from a Black sea contaminated sediment with potential to produce alkanes: Plantactinospora alkalitolerans sp. nov.</title>
        <authorList>
            <person name="Carro L."/>
            <person name="Veyisoglu A."/>
            <person name="Guven K."/>
            <person name="Schumann P."/>
            <person name="Klenk H.-P."/>
            <person name="Sahin N."/>
        </authorList>
    </citation>
    <scope>NUCLEOTIDE SEQUENCE [LARGE SCALE GENOMIC DNA]</scope>
    <source>
        <strain evidence="1 2">S1510</strain>
    </source>
</reference>
<dbReference type="InterPro" id="IPR029058">
    <property type="entry name" value="AB_hydrolase_fold"/>
</dbReference>
<dbReference type="SUPFAM" id="SSF53474">
    <property type="entry name" value="alpha/beta-Hydrolases"/>
    <property type="match status" value="1"/>
</dbReference>
<gene>
    <name evidence="1" type="ORF">I0C86_00040</name>
</gene>
<name>A0ABS0GNA6_9ACTN</name>
<evidence type="ECO:0000313" key="2">
    <source>
        <dbReference type="Proteomes" id="UP000638560"/>
    </source>
</evidence>
<dbReference type="Gene3D" id="3.40.50.1820">
    <property type="entry name" value="alpha/beta hydrolase"/>
    <property type="match status" value="1"/>
</dbReference>
<protein>
    <recommendedName>
        <fullName evidence="3">Alpha/beta hydrolase</fullName>
    </recommendedName>
</protein>
<accession>A0ABS0GNA6</accession>
<evidence type="ECO:0000313" key="1">
    <source>
        <dbReference type="EMBL" id="MBF9127392.1"/>
    </source>
</evidence>
<keyword evidence="2" id="KW-1185">Reference proteome</keyword>
<dbReference type="Proteomes" id="UP000638560">
    <property type="component" value="Unassembled WGS sequence"/>
</dbReference>
<comment type="caution">
    <text evidence="1">The sequence shown here is derived from an EMBL/GenBank/DDBJ whole genome shotgun (WGS) entry which is preliminary data.</text>
</comment>